<evidence type="ECO:0000313" key="25">
    <source>
        <dbReference type="EMBL" id="AIX27101.1"/>
    </source>
</evidence>
<dbReference type="OrthoDB" id="8715at10239"/>
<dbReference type="EMBL" id="KJ019073">
    <property type="protein sequence ID" value="AIX24947.1"/>
    <property type="molecule type" value="Genomic_DNA"/>
</dbReference>
<dbReference type="GeneID" id="24171579"/>
<evidence type="ECO:0000313" key="7">
    <source>
        <dbReference type="EMBL" id="AIX16074.1"/>
    </source>
</evidence>
<dbReference type="EMBL" id="KJ019047">
    <property type="protein sequence ID" value="AIX18972.1"/>
    <property type="molecule type" value="Genomic_DNA"/>
</dbReference>
<dbReference type="Proteomes" id="UP000185345">
    <property type="component" value="Segment"/>
</dbReference>
<dbReference type="EMBL" id="KJ019072">
    <property type="protein sequence ID" value="AIX24728.1"/>
    <property type="molecule type" value="Genomic_DNA"/>
</dbReference>
<dbReference type="EMBL" id="KJ019080">
    <property type="protein sequence ID" value="AIX26465.1"/>
    <property type="molecule type" value="Genomic_DNA"/>
</dbReference>
<dbReference type="Proteomes" id="UP000220606">
    <property type="component" value="Segment"/>
</dbReference>
<evidence type="ECO:0000313" key="28">
    <source>
        <dbReference type="EMBL" id="AIX35291.1"/>
    </source>
</evidence>
<dbReference type="Proteomes" id="UP000185366">
    <property type="component" value="Segment"/>
</dbReference>
<dbReference type="EMBL" id="KJ019165">
    <property type="protein sequence ID" value="AIX47085.1"/>
    <property type="molecule type" value="Genomic_DNA"/>
</dbReference>
<dbReference type="Proteomes" id="UP000185362">
    <property type="component" value="Segment"/>
</dbReference>
<evidence type="ECO:0000313" key="23">
    <source>
        <dbReference type="EMBL" id="AIX26247.1"/>
    </source>
</evidence>
<dbReference type="EMBL" id="KJ019035">
    <property type="protein sequence ID" value="AIX16290.1"/>
    <property type="molecule type" value="Genomic_DNA"/>
</dbReference>
<evidence type="ECO:0000313" key="20">
    <source>
        <dbReference type="EMBL" id="AIX25382.1"/>
    </source>
</evidence>
<dbReference type="RefSeq" id="YP_009133511.1">
    <property type="nucleotide sequence ID" value="NC_026923.1"/>
</dbReference>
<protein>
    <submittedName>
        <fullName evidence="4">Transaldolase-like protein</fullName>
    </submittedName>
</protein>
<dbReference type="EMBL" id="KJ019050">
    <property type="protein sequence ID" value="AIX19625.1"/>
    <property type="molecule type" value="Genomic_DNA"/>
</dbReference>
<dbReference type="EMBL" id="KJ019131">
    <property type="protein sequence ID" value="AIX38819.1"/>
    <property type="molecule type" value="Genomic_DNA"/>
</dbReference>
<dbReference type="FunFam" id="3.20.20.70:FF:000018">
    <property type="entry name" value="Probable transaldolase"/>
    <property type="match status" value="1"/>
</dbReference>
<dbReference type="EMBL" id="KJ019077">
    <property type="protein sequence ID" value="AIX25812.1"/>
    <property type="molecule type" value="Genomic_DNA"/>
</dbReference>
<evidence type="ECO:0000313" key="18">
    <source>
        <dbReference type="EMBL" id="AIX24947.1"/>
    </source>
</evidence>
<evidence type="ECO:0000313" key="10">
    <source>
        <dbReference type="EMBL" id="AIX18754.1"/>
    </source>
</evidence>
<evidence type="ECO:0000313" key="37">
    <source>
        <dbReference type="EMBL" id="AIX37950.1"/>
    </source>
</evidence>
<evidence type="ECO:0000256" key="2">
    <source>
        <dbReference type="ARBA" id="ARBA00022490"/>
    </source>
</evidence>
<dbReference type="Gene3D" id="3.20.20.70">
    <property type="entry name" value="Aldolase class I"/>
    <property type="match status" value="1"/>
</dbReference>
<evidence type="ECO:0000313" key="15">
    <source>
        <dbReference type="EMBL" id="AIX21273.1"/>
    </source>
</evidence>
<evidence type="ECO:0000313" key="38">
    <source>
        <dbReference type="EMBL" id="AIX38383.1"/>
    </source>
</evidence>
<dbReference type="Proteomes" id="UP000185376">
    <property type="component" value="Segment"/>
</dbReference>
<dbReference type="EMBL" id="KJ019028">
    <property type="protein sequence ID" value="AIX14781.1"/>
    <property type="molecule type" value="Genomic_DNA"/>
</dbReference>
<dbReference type="Proteomes" id="UP000185369">
    <property type="component" value="Segment"/>
</dbReference>
<organism evidence="4 50">
    <name type="scientific">Synechococcus phage ACG-2014d</name>
    <dbReference type="NCBI Taxonomy" id="1493509"/>
    <lineage>
        <taxon>Viruses</taxon>
        <taxon>Duplodnaviria</taxon>
        <taxon>Heunggongvirae</taxon>
        <taxon>Uroviricota</taxon>
        <taxon>Caudoviricetes</taxon>
        <taxon>Pantevenvirales</taxon>
        <taxon>Kyanoviridae</taxon>
        <taxon>Lowelvirus</taxon>
        <taxon>Lowelvirus tuscon4d</taxon>
    </lineage>
</organism>
<keyword evidence="3" id="KW-0704">Schiff base</keyword>
<evidence type="ECO:0000313" key="41">
    <source>
        <dbReference type="EMBL" id="AIX39894.1"/>
    </source>
</evidence>
<dbReference type="EMBL" id="KJ019127">
    <property type="protein sequence ID" value="AIX37950.1"/>
    <property type="molecule type" value="Genomic_DNA"/>
</dbReference>
<dbReference type="EMBL" id="KJ019057">
    <property type="protein sequence ID" value="AIX21273.1"/>
    <property type="molecule type" value="Genomic_DNA"/>
</dbReference>
<proteinExistence type="predicted"/>
<dbReference type="Proteomes" id="UP000185348">
    <property type="component" value="Segment"/>
</dbReference>
<reference evidence="48 49" key="1">
    <citation type="submission" date="2013-12" db="EMBL/GenBank/DDBJ databases">
        <title>Ecological redundancy of diverse viral populations within a natural community.</title>
        <authorList>
            <person name="Gregory A.C."/>
            <person name="LaButti K."/>
            <person name="Copeland A."/>
            <person name="Woyke T."/>
            <person name="Sullivan M.B."/>
        </authorList>
    </citation>
    <scope>NUCLEOTIDE SEQUENCE [LARGE SCALE GENOMIC DNA]</scope>
    <source>
        <strain evidence="41">Syn7803C102</strain>
        <strain evidence="42">Syn7803C108</strain>
        <strain evidence="43">Syn7803C109</strain>
        <strain evidence="44">Syn7803C35</strain>
        <strain evidence="45">Syn7803C37</strain>
        <strain evidence="46">Syn7803C39</strain>
        <strain evidence="47">Syn7803C40</strain>
        <strain evidence="4">Syn7803C45</strain>
        <strain evidence="5">Syn7803C46</strain>
        <strain evidence="6">Syn7803C49</strain>
        <strain evidence="7">Syn7803C54</strain>
        <strain evidence="8">Syn7803C55</strain>
        <strain evidence="9">Syn7803C57</strain>
        <strain evidence="10">Syn7803C72</strain>
        <strain evidence="11">Syn7803C73</strain>
        <strain evidence="12">Syn7803C75</strain>
        <strain evidence="13">Syn7803C77</strain>
        <strain evidence="14">Syn7803C88</strain>
        <strain evidence="15">Syn7803C89</strain>
        <strain evidence="16">Syn7803US104</strain>
        <strain evidence="17">Syn7803US108</strain>
        <strain evidence="18">Syn7803US109</strain>
        <strain evidence="19">Syn7803US110</strain>
        <strain evidence="20">Syn7803US111</strain>
        <strain evidence="21">Syn7803US113</strain>
        <strain evidence="22">Syn7803US114</strain>
        <strain evidence="23">Syn7803US115</strain>
        <strain evidence="24">Syn7803US116</strain>
        <strain evidence="25">Syn7803US122</strain>
        <strain evidence="27">Syn7803US5</strain>
        <strain evidence="26">Syn7803US59</strain>
        <strain evidence="28">Syn7803US61</strain>
        <strain evidence="29">Syn7803US63</strain>
        <strain evidence="30">Syn7803US64</strain>
        <strain evidence="31">Syn7803US65</strain>
        <strain evidence="32">Syn7803US71</strain>
        <strain evidence="33">Syn7803US78</strain>
        <strain evidence="34">Syn7803US80</strain>
        <strain evidence="35">Syn7803US82</strain>
        <strain evidence="36">Syn7803US83</strain>
        <strain evidence="37">Syn7803US85</strain>
        <strain evidence="38">Syn7803US89</strain>
        <strain evidence="39">Syn7803US94</strain>
        <strain evidence="40">Syn7803US95</strain>
    </source>
</reference>
<dbReference type="Proteomes" id="UP000185370">
    <property type="component" value="Segment"/>
</dbReference>
<dbReference type="Proteomes" id="UP000185356">
    <property type="component" value="Segment"/>
</dbReference>
<evidence type="ECO:0000256" key="1">
    <source>
        <dbReference type="ARBA" id="ARBA00004496"/>
    </source>
</evidence>
<dbReference type="EMBL" id="KJ019046">
    <property type="protein sequence ID" value="AIX18754.1"/>
    <property type="molecule type" value="Genomic_DNA"/>
</dbReference>
<evidence type="ECO:0000313" key="12">
    <source>
        <dbReference type="EMBL" id="AIX19190.1"/>
    </source>
</evidence>
<evidence type="ECO:0000313" key="24">
    <source>
        <dbReference type="EMBL" id="AIX26465.1"/>
    </source>
</evidence>
<evidence type="ECO:0000313" key="30">
    <source>
        <dbReference type="EMBL" id="AIX35932.1"/>
    </source>
</evidence>
<dbReference type="EMBL" id="KJ019074">
    <property type="protein sequence ID" value="AIX25164.1"/>
    <property type="molecule type" value="Genomic_DNA"/>
</dbReference>
<dbReference type="EMBL" id="KJ019113">
    <property type="protein sequence ID" value="AIX34868.1"/>
    <property type="molecule type" value="Genomic_DNA"/>
</dbReference>
<evidence type="ECO:0000313" key="35">
    <source>
        <dbReference type="EMBL" id="AIX37514.1"/>
    </source>
</evidence>
<dbReference type="Proteomes" id="UP000185365">
    <property type="component" value="Segment"/>
</dbReference>
<dbReference type="Proteomes" id="UP000185344">
    <property type="component" value="Segment"/>
</dbReference>
<evidence type="ECO:0000256" key="3">
    <source>
        <dbReference type="ARBA" id="ARBA00023270"/>
    </source>
</evidence>
<evidence type="ECO:0000313" key="8">
    <source>
        <dbReference type="EMBL" id="AIX16290.1"/>
    </source>
</evidence>
<evidence type="ECO:0000313" key="5">
    <source>
        <dbReference type="EMBL" id="AIX14999.1"/>
    </source>
</evidence>
<evidence type="ECO:0000313" key="6">
    <source>
        <dbReference type="EMBL" id="AIX15646.1"/>
    </source>
</evidence>
<dbReference type="Proteomes" id="UP000185371">
    <property type="component" value="Segment"/>
</dbReference>
<dbReference type="EMBL" id="KJ019083">
    <property type="protein sequence ID" value="AIX27101.1"/>
    <property type="molecule type" value="Genomic_DNA"/>
</dbReference>
<evidence type="ECO:0000313" key="32">
    <source>
        <dbReference type="EMBL" id="AIX36370.1"/>
    </source>
</evidence>
<dbReference type="Proteomes" id="UP000185364">
    <property type="component" value="Segment"/>
</dbReference>
<dbReference type="EMBL" id="KJ019120">
    <property type="protein sequence ID" value="AIX36370.1"/>
    <property type="molecule type" value="Genomic_DNA"/>
</dbReference>
<dbReference type="EMBL" id="KJ019075">
    <property type="protein sequence ID" value="AIX25382.1"/>
    <property type="molecule type" value="Genomic_DNA"/>
</dbReference>
<evidence type="ECO:0000313" key="14">
    <source>
        <dbReference type="EMBL" id="AIX21056.1"/>
    </source>
</evidence>
<dbReference type="EMBL" id="KJ019056">
    <property type="protein sequence ID" value="AIX21056.1"/>
    <property type="molecule type" value="Genomic_DNA"/>
</dbReference>
<dbReference type="EMBL" id="KJ019164">
    <property type="protein sequence ID" value="AIX46867.1"/>
    <property type="molecule type" value="Genomic_DNA"/>
</dbReference>
<evidence type="ECO:0000313" key="31">
    <source>
        <dbReference type="EMBL" id="AIX36152.1"/>
    </source>
</evidence>
<dbReference type="EMBL" id="KJ019124">
    <property type="protein sequence ID" value="AIX37296.1"/>
    <property type="molecule type" value="Genomic_DNA"/>
</dbReference>
<dbReference type="EMBL" id="KJ019136">
    <property type="protein sequence ID" value="AIX39894.1"/>
    <property type="molecule type" value="Genomic_DNA"/>
</dbReference>
<dbReference type="EMBL" id="KJ019112">
    <property type="protein sequence ID" value="AIX34647.1"/>
    <property type="molecule type" value="Genomic_DNA"/>
</dbReference>
<dbReference type="EMBL" id="KJ019036">
    <property type="protein sequence ID" value="AIX16475.1"/>
    <property type="molecule type" value="Genomic_DNA"/>
</dbReference>
<dbReference type="SUPFAM" id="SSF51569">
    <property type="entry name" value="Aldolase"/>
    <property type="match status" value="1"/>
</dbReference>
<dbReference type="Proteomes" id="UP000185346">
    <property type="component" value="Segment"/>
</dbReference>
<dbReference type="Proteomes" id="UP000185382">
    <property type="component" value="Segment"/>
</dbReference>
<dbReference type="EMBL" id="KJ019130">
    <property type="protein sequence ID" value="AIX38601.1"/>
    <property type="molecule type" value="Genomic_DNA"/>
</dbReference>
<dbReference type="Proteomes" id="UP000185372">
    <property type="component" value="Genome"/>
</dbReference>
<dbReference type="InterPro" id="IPR018225">
    <property type="entry name" value="Transaldolase_AS"/>
</dbReference>
<evidence type="ECO:0000313" key="49">
    <source>
        <dbReference type="Proteomes" id="UP000185343"/>
    </source>
</evidence>
<dbReference type="PANTHER" id="PTHR10683:SF40">
    <property type="entry name" value="FRUCTOSE-6-PHOSPHATE ALDOLASE 1-RELATED"/>
    <property type="match status" value="1"/>
</dbReference>
<dbReference type="EMBL" id="KJ019032">
    <property type="protein sequence ID" value="AIX15646.1"/>
    <property type="molecule type" value="Genomic_DNA"/>
</dbReference>
<dbReference type="CDD" id="cd00956">
    <property type="entry name" value="Transaldolase_FSA"/>
    <property type="match status" value="1"/>
</dbReference>
<dbReference type="Proteomes" id="UP000185360">
    <property type="component" value="Genome"/>
</dbReference>
<dbReference type="GO" id="GO:0005975">
    <property type="term" value="P:carbohydrate metabolic process"/>
    <property type="evidence" value="ECO:0007669"/>
    <property type="project" value="InterPro"/>
</dbReference>
<evidence type="ECO:0000313" key="26">
    <source>
        <dbReference type="EMBL" id="AIX34647.1"/>
    </source>
</evidence>
<dbReference type="EMBL" id="KJ019139">
    <property type="protein sequence ID" value="AIX40531.1"/>
    <property type="molecule type" value="Genomic_DNA"/>
</dbReference>
<evidence type="ECO:0000313" key="13">
    <source>
        <dbReference type="EMBL" id="AIX19625.1"/>
    </source>
</evidence>
<dbReference type="Proteomes" id="UP000185353">
    <property type="component" value="Segment"/>
</dbReference>
<evidence type="ECO:0000313" key="42">
    <source>
        <dbReference type="EMBL" id="AIX40531.1"/>
    </source>
</evidence>
<dbReference type="Proteomes" id="UP000033003">
    <property type="component" value="Segment"/>
</dbReference>
<dbReference type="EMBL" id="KJ019121">
    <property type="protein sequence ID" value="AIX36587.1"/>
    <property type="molecule type" value="Genomic_DNA"/>
</dbReference>
<dbReference type="Proteomes" id="UP000185358">
    <property type="component" value="Segment"/>
</dbReference>
<dbReference type="EMBL" id="KJ019140">
    <property type="protein sequence ID" value="AIX40749.1"/>
    <property type="molecule type" value="Genomic_DNA"/>
</dbReference>
<sequence length="245" mass="26912">MPLFFCLYLKINLVIVVGLAILNKTTTHRGAMKLFLDCSDAELIARLHETGLIDGVTTNPTLMKKSGRDPIEVIKEISDILPWNSSVSAEVVGETAEEMLEMSESYLDIGSNITIKVPCTYEGLKACKELSSNEIPVNVTLIFTTAQAILASKAGATYVSPFVGRVYDQHWDGISLIEEISDVYATHSVNTKVLAASIREARQVSHAFRVGADICTIPVTTFYSLYKSILTDKGLEIFNNDWASI</sequence>
<dbReference type="EMBL" id="KJ019079">
    <property type="protein sequence ID" value="AIX26247.1"/>
    <property type="molecule type" value="Genomic_DNA"/>
</dbReference>
<dbReference type="EMBL" id="KJ019160">
    <property type="protein sequence ID" value="AIX46005.1"/>
    <property type="molecule type" value="Genomic_DNA"/>
</dbReference>
<dbReference type="EMBL" id="KJ019070">
    <property type="protein sequence ID" value="AIX24294.1"/>
    <property type="molecule type" value="Genomic_DNA"/>
</dbReference>
<dbReference type="Proteomes" id="UP000185350">
    <property type="component" value="Segment"/>
</dbReference>
<dbReference type="Proteomes" id="UP000185354">
    <property type="component" value="Segment"/>
</dbReference>
<dbReference type="InterPro" id="IPR033919">
    <property type="entry name" value="TSA/FSA_arc/bac"/>
</dbReference>
<evidence type="ECO:0000313" key="16">
    <source>
        <dbReference type="EMBL" id="AIX24294.1"/>
    </source>
</evidence>
<evidence type="ECO:0000313" key="45">
    <source>
        <dbReference type="EMBL" id="AIX46442.1"/>
    </source>
</evidence>
<dbReference type="Proteomes" id="UP000185385">
    <property type="component" value="Segment"/>
</dbReference>
<dbReference type="Proteomes" id="UP000185368">
    <property type="component" value="Segment"/>
</dbReference>
<dbReference type="Proteomes" id="UP000185381">
    <property type="component" value="Genome"/>
</dbReference>
<evidence type="ECO:0000313" key="33">
    <source>
        <dbReference type="EMBL" id="AIX36587.1"/>
    </source>
</evidence>
<evidence type="ECO:0000313" key="40">
    <source>
        <dbReference type="EMBL" id="AIX38819.1"/>
    </source>
</evidence>
<dbReference type="Proteomes" id="UP000185379">
    <property type="component" value="Segment"/>
</dbReference>
<dbReference type="EMBL" id="KJ019115">
    <property type="protein sequence ID" value="AIX35291.1"/>
    <property type="molecule type" value="Genomic_DNA"/>
</dbReference>
<evidence type="ECO:0000313" key="27">
    <source>
        <dbReference type="EMBL" id="AIX34868.1"/>
    </source>
</evidence>
<dbReference type="Proteomes" id="UP000185349">
    <property type="component" value="Segment"/>
</dbReference>
<evidence type="ECO:0000313" key="19">
    <source>
        <dbReference type="EMBL" id="AIX25164.1"/>
    </source>
</evidence>
<keyword evidence="50" id="KW-1185">Reference proteome</keyword>
<dbReference type="EMBL" id="KJ019118">
    <property type="protein sequence ID" value="AIX35932.1"/>
    <property type="molecule type" value="Genomic_DNA"/>
</dbReference>
<dbReference type="EMBL" id="KJ019034">
    <property type="protein sequence ID" value="AIX16074.1"/>
    <property type="molecule type" value="Genomic_DNA"/>
</dbReference>
<evidence type="ECO:0000313" key="43">
    <source>
        <dbReference type="EMBL" id="AIX40749.1"/>
    </source>
</evidence>
<dbReference type="PROSITE" id="PS01054">
    <property type="entry name" value="TRANSALDOLASE_1"/>
    <property type="match status" value="1"/>
</dbReference>
<dbReference type="PROSITE" id="PS00958">
    <property type="entry name" value="TRANSALDOLASE_2"/>
    <property type="match status" value="1"/>
</dbReference>
<dbReference type="Proteomes" id="UP000185352">
    <property type="component" value="Segment"/>
</dbReference>
<dbReference type="Pfam" id="PF00923">
    <property type="entry name" value="TAL_FSA"/>
    <property type="match status" value="1"/>
</dbReference>
<dbReference type="GO" id="GO:0016832">
    <property type="term" value="F:aldehyde-lyase activity"/>
    <property type="evidence" value="ECO:0007669"/>
    <property type="project" value="InterPro"/>
</dbReference>
<evidence type="ECO:0000313" key="4">
    <source>
        <dbReference type="EMBL" id="AIX14781.1"/>
    </source>
</evidence>
<dbReference type="Proteomes" id="UP000185357">
    <property type="component" value="Segment"/>
</dbReference>
<evidence type="ECO:0000313" key="17">
    <source>
        <dbReference type="EMBL" id="AIX24728.1"/>
    </source>
</evidence>
<dbReference type="EMBL" id="KJ019119">
    <property type="protein sequence ID" value="AIX36152.1"/>
    <property type="molecule type" value="Genomic_DNA"/>
</dbReference>
<name>A0A0E3EN91_9CAUD</name>
<evidence type="ECO:0000313" key="9">
    <source>
        <dbReference type="EMBL" id="AIX16475.1"/>
    </source>
</evidence>
<gene>
    <name evidence="41" type="ORF">Syn7803C102_168</name>
    <name evidence="42" type="ORF">Syn7803C108_169</name>
    <name evidence="43" type="ORF">Syn7803C109_168</name>
    <name evidence="44" type="ORF">Syn7803C35_168</name>
    <name evidence="45" type="ORF">Syn7803C37_169</name>
    <name evidence="46" type="ORF">Syn7803C39_168</name>
    <name evidence="47" type="ORF">Syn7803C40_169</name>
    <name evidence="4" type="ORF">Syn7803C45_170</name>
    <name evidence="5" type="ORF">Syn7803C46_168</name>
    <name evidence="6" type="ORF">Syn7803C49_170</name>
    <name evidence="7" type="ORF">Syn7803C54_169</name>
    <name evidence="8" type="ORF">Syn7803C55_165</name>
    <name evidence="9" type="ORF">Syn7803C57_168</name>
    <name evidence="10" type="ORF">Syn7803C72_168</name>
    <name evidence="11" type="ORF">Syn7803C73_168</name>
    <name evidence="12" type="ORF">Syn7803C75_168</name>
    <name evidence="13" type="ORF">Syn7803C77_168</name>
    <name evidence="14" type="ORF">Syn7803C88_168</name>
    <name evidence="15" type="ORF">Syn7803C89_168</name>
    <name evidence="16" type="ORF">Syn7803US104_169</name>
    <name evidence="17" type="ORF">Syn7803US108_168</name>
    <name evidence="18" type="ORF">Syn7803US109_169</name>
    <name evidence="19" type="ORF">Syn7803US110_168</name>
    <name evidence="20" type="ORF">Syn7803US111_167</name>
    <name evidence="21" type="ORF">Syn7803US113_168</name>
    <name evidence="22" type="ORF">Syn7803US114_168</name>
    <name evidence="23" type="ORF">Syn7803US115_167</name>
    <name evidence="24" type="ORF">Syn7803US116_168</name>
    <name evidence="25" type="ORF">Syn7803US122_168</name>
    <name evidence="26" type="ORF">Syn7803US59_168</name>
    <name evidence="27" type="ORF">Syn7803US5_170</name>
    <name evidence="28" type="ORF">Syn7803US61_167</name>
    <name evidence="29" type="ORF">Syn7803US63_167</name>
    <name evidence="30" type="ORF">Syn7803US64_169</name>
    <name evidence="31" type="ORF">Syn7803US65_170</name>
    <name evidence="32" type="ORF">Syn7803US71_168</name>
    <name evidence="33" type="ORF">Syn7803US78_168</name>
    <name evidence="34" type="ORF">Syn7803US80_170</name>
    <name evidence="35" type="ORF">Syn7803US82_168</name>
    <name evidence="36" type="ORF">Syn7803US83_168</name>
    <name evidence="37" type="ORF">Syn7803US85_168</name>
    <name evidence="38" type="ORF">Syn7803US89_168</name>
    <name evidence="39" type="ORF">Syn7803US94_169</name>
    <name evidence="40" type="ORF">Syn7803US95_169</name>
</gene>
<evidence type="ECO:0000313" key="21">
    <source>
        <dbReference type="EMBL" id="AIX25812.1"/>
    </source>
</evidence>
<dbReference type="EMBL" id="KJ019078">
    <property type="protein sequence ID" value="AIX26030.1"/>
    <property type="molecule type" value="Genomic_DNA"/>
</dbReference>
<evidence type="ECO:0000313" key="34">
    <source>
        <dbReference type="EMBL" id="AIX37296.1"/>
    </source>
</evidence>
<accession>A0A0E3EN91</accession>
<dbReference type="Proteomes" id="UP000185378">
    <property type="component" value="Segment"/>
</dbReference>
<dbReference type="EMBL" id="KJ019048">
    <property type="protein sequence ID" value="AIX19190.1"/>
    <property type="molecule type" value="Genomic_DNA"/>
</dbReference>
<evidence type="ECO:0000313" key="39">
    <source>
        <dbReference type="EMBL" id="AIX38601.1"/>
    </source>
</evidence>
<dbReference type="InterPro" id="IPR001585">
    <property type="entry name" value="TAL/FSA"/>
</dbReference>
<evidence type="ECO:0000313" key="50">
    <source>
        <dbReference type="Proteomes" id="UP000185365"/>
    </source>
</evidence>
<dbReference type="Proteomes" id="UP000185367">
    <property type="component" value="Segment"/>
</dbReference>
<dbReference type="Proteomes" id="UP000185386">
    <property type="component" value="Segment"/>
</dbReference>
<comment type="subcellular location">
    <subcellularLocation>
        <location evidence="1">Cytoplasm</location>
    </subcellularLocation>
</comment>
<dbReference type="Proteomes" id="UP000185355">
    <property type="component" value="Segment"/>
</dbReference>
<dbReference type="Proteomes" id="UP000185363">
    <property type="component" value="Segment"/>
</dbReference>
<dbReference type="Proteomes" id="UP000185383">
    <property type="component" value="Segment"/>
</dbReference>
<dbReference type="EMBL" id="KJ019125">
    <property type="protein sequence ID" value="AIX37514.1"/>
    <property type="molecule type" value="Genomic_DNA"/>
</dbReference>
<evidence type="ECO:0000313" key="46">
    <source>
        <dbReference type="EMBL" id="AIX46867.1"/>
    </source>
</evidence>
<dbReference type="EMBL" id="KJ019162">
    <property type="protein sequence ID" value="AIX46442.1"/>
    <property type="molecule type" value="Genomic_DNA"/>
</dbReference>
<dbReference type="Proteomes" id="UP000185343">
    <property type="component" value="Segment"/>
</dbReference>
<evidence type="ECO:0000313" key="36">
    <source>
        <dbReference type="EMBL" id="AIX37732.1"/>
    </source>
</evidence>
<evidence type="ECO:0000313" key="48">
    <source>
        <dbReference type="Proteomes" id="UP000033003"/>
    </source>
</evidence>
<dbReference type="InterPro" id="IPR013785">
    <property type="entry name" value="Aldolase_TIM"/>
</dbReference>
<dbReference type="Proteomes" id="UP000185380">
    <property type="component" value="Segment"/>
</dbReference>
<evidence type="ECO:0000313" key="22">
    <source>
        <dbReference type="EMBL" id="AIX26030.1"/>
    </source>
</evidence>
<dbReference type="Proteomes" id="UP000185384">
    <property type="component" value="Segment"/>
</dbReference>
<evidence type="ECO:0000313" key="47">
    <source>
        <dbReference type="EMBL" id="AIX47085.1"/>
    </source>
</evidence>
<evidence type="ECO:0000313" key="44">
    <source>
        <dbReference type="EMBL" id="AIX46005.1"/>
    </source>
</evidence>
<dbReference type="EMBL" id="KJ019029">
    <property type="protein sequence ID" value="AIX14999.1"/>
    <property type="molecule type" value="Genomic_DNA"/>
</dbReference>
<dbReference type="Proteomes" id="UP000185347">
    <property type="component" value="Segment"/>
</dbReference>
<dbReference type="Proteomes" id="UP000185375">
    <property type="component" value="Segment"/>
</dbReference>
<dbReference type="Proteomes" id="UP000185351">
    <property type="component" value="Segment"/>
</dbReference>
<keyword evidence="2" id="KW-0963">Cytoplasm</keyword>
<dbReference type="Proteomes" id="UP000185361">
    <property type="component" value="Segment"/>
</dbReference>
<dbReference type="Proteomes" id="UP000185359">
    <property type="component" value="Segment"/>
</dbReference>
<dbReference type="PANTHER" id="PTHR10683">
    <property type="entry name" value="TRANSALDOLASE"/>
    <property type="match status" value="1"/>
</dbReference>
<evidence type="ECO:0000313" key="11">
    <source>
        <dbReference type="EMBL" id="AIX18972.1"/>
    </source>
</evidence>
<evidence type="ECO:0000313" key="29">
    <source>
        <dbReference type="EMBL" id="AIX35713.1"/>
    </source>
</evidence>
<dbReference type="EMBL" id="KJ019129">
    <property type="protein sequence ID" value="AIX38383.1"/>
    <property type="molecule type" value="Genomic_DNA"/>
</dbReference>
<dbReference type="EMBL" id="KJ019117">
    <property type="protein sequence ID" value="AIX35713.1"/>
    <property type="molecule type" value="Genomic_DNA"/>
</dbReference>
<dbReference type="EMBL" id="KJ019126">
    <property type="protein sequence ID" value="AIX37732.1"/>
    <property type="molecule type" value="Genomic_DNA"/>
</dbReference>
<dbReference type="KEGG" id="vg:24171579"/>
<dbReference type="Proteomes" id="UP000185377">
    <property type="component" value="Segment"/>
</dbReference>